<dbReference type="SUPFAM" id="SSF117839">
    <property type="entry name" value="WWE domain"/>
    <property type="match status" value="1"/>
</dbReference>
<organism evidence="5 6">
    <name type="scientific">Anaeramoeba ignava</name>
    <name type="common">Anaerobic marine amoeba</name>
    <dbReference type="NCBI Taxonomy" id="1746090"/>
    <lineage>
        <taxon>Eukaryota</taxon>
        <taxon>Metamonada</taxon>
        <taxon>Anaeramoebidae</taxon>
        <taxon>Anaeramoeba</taxon>
    </lineage>
</organism>
<evidence type="ECO:0000259" key="3">
    <source>
        <dbReference type="Pfam" id="PF00076"/>
    </source>
</evidence>
<gene>
    <name evidence="5" type="ORF">M0811_01103</name>
</gene>
<dbReference type="Proteomes" id="UP001149090">
    <property type="component" value="Unassembled WGS sequence"/>
</dbReference>
<dbReference type="InterPro" id="IPR012677">
    <property type="entry name" value="Nucleotide-bd_a/b_plait_sf"/>
</dbReference>
<evidence type="ECO:0000259" key="4">
    <source>
        <dbReference type="Pfam" id="PF02825"/>
    </source>
</evidence>
<feature type="compositionally biased region" description="Acidic residues" evidence="2">
    <location>
        <begin position="22"/>
        <end position="32"/>
    </location>
</feature>
<dbReference type="Gene3D" id="3.30.720.50">
    <property type="match status" value="1"/>
</dbReference>
<feature type="domain" description="RRM" evidence="3">
    <location>
        <begin position="131"/>
        <end position="181"/>
    </location>
</feature>
<evidence type="ECO:0000256" key="1">
    <source>
        <dbReference type="SAM" id="Coils"/>
    </source>
</evidence>
<dbReference type="Pfam" id="PF00076">
    <property type="entry name" value="RRM_1"/>
    <property type="match status" value="1"/>
</dbReference>
<dbReference type="InterPro" id="IPR037197">
    <property type="entry name" value="WWE_dom_sf"/>
</dbReference>
<dbReference type="EMBL" id="JAPDFW010000070">
    <property type="protein sequence ID" value="KAJ5074472.1"/>
    <property type="molecule type" value="Genomic_DNA"/>
</dbReference>
<dbReference type="InterPro" id="IPR004170">
    <property type="entry name" value="WWE_dom"/>
</dbReference>
<dbReference type="InterPro" id="IPR035979">
    <property type="entry name" value="RBD_domain_sf"/>
</dbReference>
<dbReference type="InterPro" id="IPR000504">
    <property type="entry name" value="RRM_dom"/>
</dbReference>
<feature type="region of interest" description="Disordered" evidence="2">
    <location>
        <begin position="1"/>
        <end position="41"/>
    </location>
</feature>
<dbReference type="AlphaFoldDB" id="A0A9Q0RBU6"/>
<evidence type="ECO:0000313" key="6">
    <source>
        <dbReference type="Proteomes" id="UP001149090"/>
    </source>
</evidence>
<proteinExistence type="predicted"/>
<evidence type="ECO:0000313" key="5">
    <source>
        <dbReference type="EMBL" id="KAJ5074472.1"/>
    </source>
</evidence>
<dbReference type="SUPFAM" id="SSF54928">
    <property type="entry name" value="RNA-binding domain, RBD"/>
    <property type="match status" value="1"/>
</dbReference>
<reference evidence="5" key="1">
    <citation type="submission" date="2022-10" db="EMBL/GenBank/DDBJ databases">
        <title>Novel sulphate-reducing endosymbionts in the free-living metamonad Anaeramoeba.</title>
        <authorList>
            <person name="Jerlstrom-Hultqvist J."/>
            <person name="Cepicka I."/>
            <person name="Gallot-Lavallee L."/>
            <person name="Salas-Leiva D."/>
            <person name="Curtis B.A."/>
            <person name="Zahonova K."/>
            <person name="Pipaliya S."/>
            <person name="Dacks J."/>
            <person name="Roger A.J."/>
        </authorList>
    </citation>
    <scope>NUCLEOTIDE SEQUENCE</scope>
    <source>
        <strain evidence="5">BMAN</strain>
    </source>
</reference>
<evidence type="ECO:0000256" key="2">
    <source>
        <dbReference type="SAM" id="MobiDB-lite"/>
    </source>
</evidence>
<feature type="coiled-coil region" evidence="1">
    <location>
        <begin position="207"/>
        <end position="234"/>
    </location>
</feature>
<keyword evidence="1" id="KW-0175">Coiled coil</keyword>
<comment type="caution">
    <text evidence="5">The sequence shown here is derived from an EMBL/GenBank/DDBJ whole genome shotgun (WGS) entry which is preliminary data.</text>
</comment>
<dbReference type="Pfam" id="PF02825">
    <property type="entry name" value="WWE"/>
    <property type="match status" value="1"/>
</dbReference>
<dbReference type="Gene3D" id="3.30.70.330">
    <property type="match status" value="1"/>
</dbReference>
<feature type="compositionally biased region" description="Low complexity" evidence="2">
    <location>
        <begin position="7"/>
        <end position="21"/>
    </location>
</feature>
<keyword evidence="6" id="KW-1185">Reference proteome</keyword>
<sequence>MKSQKLKNQFEIENENQNQFEFENEFENENENENEKQKEKLPKSNFQNFGIAIKSLPENLTLTNMYKQFEEFNVIYCEMTMTERDKEINGTLFFNNSREVEKAKKLANKKYPNSKIETISNRKILIKFSNFKINSEKIKKTFGNFGKIQFIFSPEAKKRENKYAIIVYSSEEEALNALRYQQELFKVEQFIPEKHNKLIEKLTKKKQNSFKKEKRQLVQNLQKLTDENVKEMAKNFHLKITFEETPTYVTESSNTNRKIILFDGKFLPSITSTAQNILDNHRNNQPKIQLPPQAHISFIDPQNPESEWARLYFGKNYEKWRTKNKNLKPGQISIIKKLNATLDIFYHIVLPAKKDPKGEEIIEKACFNCLDEISRSLYQFVGVHLFTKVSPQSFNIRQVIPPIFNAVESFFNCDNSPNPNIIYLILPTIQQVNYRIGSKQKIRNFAIEQFKNRFESVFLDHIFKWQKHQNEFSEYDNDTQKFLNKEYNKKHGQTEVMIPTGFKSAIKYWIDFKNKSQINPSTKKQRSIKIIPNPNNPPQNQMTPTFIIIQGLPENIQKALQKL</sequence>
<protein>
    <submittedName>
        <fullName evidence="5">Glycine-rich RNA-binding protein 4 isoform x1</fullName>
    </submittedName>
</protein>
<feature type="domain" description="WWE" evidence="4">
    <location>
        <begin position="463"/>
        <end position="529"/>
    </location>
</feature>
<dbReference type="GO" id="GO:0003723">
    <property type="term" value="F:RNA binding"/>
    <property type="evidence" value="ECO:0007669"/>
    <property type="project" value="InterPro"/>
</dbReference>
<accession>A0A9Q0RBU6</accession>
<name>A0A9Q0RBU6_ANAIG</name>